<dbReference type="GO" id="GO:0008168">
    <property type="term" value="F:methyltransferase activity"/>
    <property type="evidence" value="ECO:0007669"/>
    <property type="project" value="UniProtKB-KW"/>
</dbReference>
<reference evidence="4" key="1">
    <citation type="submission" date="2022-11" db="EMBL/GenBank/DDBJ databases">
        <authorList>
            <person name="Petersen C."/>
        </authorList>
    </citation>
    <scope>NUCLEOTIDE SEQUENCE</scope>
    <source>
        <strain evidence="4">IBT 19713</strain>
    </source>
</reference>
<dbReference type="GO" id="GO:0032259">
    <property type="term" value="P:methylation"/>
    <property type="evidence" value="ECO:0007669"/>
    <property type="project" value="UniProtKB-KW"/>
</dbReference>
<evidence type="ECO:0000256" key="2">
    <source>
        <dbReference type="ARBA" id="ARBA00022603"/>
    </source>
</evidence>
<sequence>MATHTAASTSSDPPLKVKPPQAVYTPWRLAVYDIWVLGIVSTWAWGCPISQYLIPLFRSNVGKNHLDIGAGTGYYLRKAHIPPSAQLTIVDNEEAALSVAIARSNRPDARGIVTDILQPLPATEKFDSVSMYYLLHCLPVPVAVKCRVFSHLKKDMTADGVIHGANVLGCGVRKDNWFAAFIRRGCLKHGVFHNREDNAYEFERALRENFHQVETWVVGSIFIFRAARPIDN</sequence>
<dbReference type="InterPro" id="IPR041698">
    <property type="entry name" value="Methyltransf_25"/>
</dbReference>
<dbReference type="Proteomes" id="UP001150941">
    <property type="component" value="Unassembled WGS sequence"/>
</dbReference>
<keyword evidence="2" id="KW-0808">Transferase</keyword>
<keyword evidence="5" id="KW-1185">Reference proteome</keyword>
<dbReference type="EMBL" id="JAPQKS010000007">
    <property type="protein sequence ID" value="KAJ5220533.1"/>
    <property type="molecule type" value="Genomic_DNA"/>
</dbReference>
<dbReference type="InterPro" id="IPR029063">
    <property type="entry name" value="SAM-dependent_MTases_sf"/>
</dbReference>
<dbReference type="PIRSF" id="PIRSF011491">
    <property type="entry name" value="Mtase_YbcY_prd"/>
    <property type="match status" value="1"/>
</dbReference>
<dbReference type="Gene3D" id="3.40.50.150">
    <property type="entry name" value="Vaccinia Virus protein VP39"/>
    <property type="match status" value="1"/>
</dbReference>
<dbReference type="SUPFAM" id="SSF53335">
    <property type="entry name" value="S-adenosyl-L-methionine-dependent methyltransferases"/>
    <property type="match status" value="1"/>
</dbReference>
<keyword evidence="2" id="KW-0489">Methyltransferase</keyword>
<dbReference type="AlphaFoldDB" id="A0A9W9TFA0"/>
<dbReference type="Pfam" id="PF13649">
    <property type="entry name" value="Methyltransf_25"/>
    <property type="match status" value="1"/>
</dbReference>
<reference evidence="4" key="2">
    <citation type="journal article" date="2023" name="IMA Fungus">
        <title>Comparative genomic study of the Penicillium genus elucidates a diverse pangenome and 15 lateral gene transfer events.</title>
        <authorList>
            <person name="Petersen C."/>
            <person name="Sorensen T."/>
            <person name="Nielsen M.R."/>
            <person name="Sondergaard T.E."/>
            <person name="Sorensen J.L."/>
            <person name="Fitzpatrick D.A."/>
            <person name="Frisvad J.C."/>
            <person name="Nielsen K.L."/>
        </authorList>
    </citation>
    <scope>NUCLEOTIDE SEQUENCE</scope>
    <source>
        <strain evidence="4">IBT 19713</strain>
    </source>
</reference>
<dbReference type="RefSeq" id="XP_058327363.1">
    <property type="nucleotide sequence ID" value="XM_058479033.1"/>
</dbReference>
<comment type="caution">
    <text evidence="4">The sequence shown here is derived from an EMBL/GenBank/DDBJ whole genome shotgun (WGS) entry which is preliminary data.</text>
</comment>
<gene>
    <name evidence="4" type="ORF">N7468_009737</name>
</gene>
<dbReference type="OrthoDB" id="10061782at2759"/>
<organism evidence="4 5">
    <name type="scientific">Penicillium chermesinum</name>
    <dbReference type="NCBI Taxonomy" id="63820"/>
    <lineage>
        <taxon>Eukaryota</taxon>
        <taxon>Fungi</taxon>
        <taxon>Dikarya</taxon>
        <taxon>Ascomycota</taxon>
        <taxon>Pezizomycotina</taxon>
        <taxon>Eurotiomycetes</taxon>
        <taxon>Eurotiomycetidae</taxon>
        <taxon>Eurotiales</taxon>
        <taxon>Aspergillaceae</taxon>
        <taxon>Penicillium</taxon>
    </lineage>
</organism>
<name>A0A9W9TFA0_9EURO</name>
<protein>
    <recommendedName>
        <fullName evidence="3">Methyltransferase domain-containing protein</fullName>
    </recommendedName>
</protein>
<evidence type="ECO:0000259" key="3">
    <source>
        <dbReference type="Pfam" id="PF13649"/>
    </source>
</evidence>
<evidence type="ECO:0000313" key="4">
    <source>
        <dbReference type="EMBL" id="KAJ5220533.1"/>
    </source>
</evidence>
<dbReference type="InterPro" id="IPR016584">
    <property type="entry name" value="MeTrfase_VrtF"/>
</dbReference>
<accession>A0A9W9TFA0</accession>
<proteinExistence type="inferred from homology"/>
<feature type="domain" description="Methyltransferase" evidence="3">
    <location>
        <begin position="66"/>
        <end position="153"/>
    </location>
</feature>
<dbReference type="CDD" id="cd02440">
    <property type="entry name" value="AdoMet_MTases"/>
    <property type="match status" value="1"/>
</dbReference>
<evidence type="ECO:0000256" key="1">
    <source>
        <dbReference type="ARBA" id="ARBA00008361"/>
    </source>
</evidence>
<comment type="similarity">
    <text evidence="1">Belongs to the methyltransferase superfamily.</text>
</comment>
<dbReference type="GeneID" id="83206336"/>
<evidence type="ECO:0000313" key="5">
    <source>
        <dbReference type="Proteomes" id="UP001150941"/>
    </source>
</evidence>